<evidence type="ECO:0000313" key="3">
    <source>
        <dbReference type="EMBL" id="HHH14084.1"/>
    </source>
</evidence>
<proteinExistence type="predicted"/>
<evidence type="ECO:0000256" key="1">
    <source>
        <dbReference type="SAM" id="SignalP"/>
    </source>
</evidence>
<dbReference type="Proteomes" id="UP000886106">
    <property type="component" value="Unassembled WGS sequence"/>
</dbReference>
<dbReference type="InterPro" id="IPR047589">
    <property type="entry name" value="DUF11_rpt"/>
</dbReference>
<protein>
    <submittedName>
        <fullName evidence="3">DUF11 domain-containing protein</fullName>
    </submittedName>
</protein>
<comment type="caution">
    <text evidence="3">The sequence shown here is derived from an EMBL/GenBank/DDBJ whole genome shotgun (WGS) entry which is preliminary data.</text>
</comment>
<reference evidence="3" key="1">
    <citation type="journal article" date="2020" name="mSystems">
        <title>Genome- and Community-Level Interaction Insights into Carbon Utilization and Element Cycling Functions of Hydrothermarchaeota in Hydrothermal Sediment.</title>
        <authorList>
            <person name="Zhou Z."/>
            <person name="Liu Y."/>
            <person name="Xu W."/>
            <person name="Pan J."/>
            <person name="Luo Z.H."/>
            <person name="Li M."/>
        </authorList>
    </citation>
    <scope>NUCLEOTIDE SEQUENCE [LARGE SCALE GENOMIC DNA]</scope>
    <source>
        <strain evidence="3">HyVt-517</strain>
    </source>
</reference>
<organism evidence="3">
    <name type="scientific">candidate division WWE3 bacterium</name>
    <dbReference type="NCBI Taxonomy" id="2053526"/>
    <lineage>
        <taxon>Bacteria</taxon>
        <taxon>Katanobacteria</taxon>
    </lineage>
</organism>
<gene>
    <name evidence="3" type="ORF">ENJ78_00050</name>
</gene>
<evidence type="ECO:0000259" key="2">
    <source>
        <dbReference type="Pfam" id="PF01345"/>
    </source>
</evidence>
<dbReference type="EMBL" id="DRNS01000004">
    <property type="protein sequence ID" value="HHH14084.1"/>
    <property type="molecule type" value="Genomic_DNA"/>
</dbReference>
<dbReference type="NCBIfam" id="TIGR01451">
    <property type="entry name" value="B_ant_repeat"/>
    <property type="match status" value="1"/>
</dbReference>
<keyword evidence="1" id="KW-0732">Signal</keyword>
<feature type="domain" description="DUF11" evidence="2">
    <location>
        <begin position="75"/>
        <end position="175"/>
    </location>
</feature>
<name>A0A7V5J0S5_UNCKA</name>
<feature type="signal peptide" evidence="1">
    <location>
        <begin position="1"/>
        <end position="29"/>
    </location>
</feature>
<accession>A0A7V5J0S5</accession>
<dbReference type="AlphaFoldDB" id="A0A7V5J0S5"/>
<dbReference type="Pfam" id="PF01345">
    <property type="entry name" value="DUF11"/>
    <property type="match status" value="1"/>
</dbReference>
<sequence length="231" mass="25013">MNKITSFKISATALMLALMTFFAANGVFAREVCYTQYGGGETCVTVEDNASIDVDKKVSNTDGNYQNHLRSSVYTFNSADSIYFKIIVKNTGEVSLNDVQVKDVLPSFVDYSKVLSGATASVSGKEVTFSLGSLDVGEEKEVKFIGKVVEDNELPNDDKVCLTNIASAKGNRSDNGEEQKDVDYANFCIKLPEVLGAVPTELPKAGVSEWFAALGAMVSSLGMLLKKRLDR</sequence>
<dbReference type="InterPro" id="IPR001434">
    <property type="entry name" value="OmcB-like_DUF11"/>
</dbReference>
<feature type="chain" id="PRO_5030566931" evidence="1">
    <location>
        <begin position="30"/>
        <end position="231"/>
    </location>
</feature>